<dbReference type="EMBL" id="JAMQCR010000001">
    <property type="protein sequence ID" value="MCM2532555.1"/>
    <property type="molecule type" value="Genomic_DNA"/>
</dbReference>
<comment type="similarity">
    <text evidence="5">Belongs to the bacteriophage holin family. Cp-1 holin subfamily.</text>
</comment>
<evidence type="ECO:0000256" key="4">
    <source>
        <dbReference type="ARBA" id="ARBA00023136"/>
    </source>
</evidence>
<dbReference type="InterPro" id="IPR006480">
    <property type="entry name" value="Phage_holin_4_1"/>
</dbReference>
<evidence type="ECO:0000256" key="1">
    <source>
        <dbReference type="ARBA" id="ARBA00004141"/>
    </source>
</evidence>
<evidence type="ECO:0000313" key="6">
    <source>
        <dbReference type="EMBL" id="MCM2532555.1"/>
    </source>
</evidence>
<name>A0ABT0WAP7_9BACI</name>
<keyword evidence="4" id="KW-0472">Membrane</keyword>
<evidence type="ECO:0000256" key="5">
    <source>
        <dbReference type="ARBA" id="ARBA00023600"/>
    </source>
</evidence>
<protein>
    <submittedName>
        <fullName evidence="6">Phage holin family protein</fullName>
    </submittedName>
</protein>
<keyword evidence="7" id="KW-1185">Reference proteome</keyword>
<dbReference type="Pfam" id="PF05105">
    <property type="entry name" value="Phage_holin_4_1"/>
    <property type="match status" value="1"/>
</dbReference>
<proteinExistence type="inferred from homology"/>
<gene>
    <name evidence="6" type="ORF">NDK43_09365</name>
</gene>
<dbReference type="NCBIfam" id="TIGR01593">
    <property type="entry name" value="holin_tox_secr"/>
    <property type="match status" value="1"/>
</dbReference>
<sequence>MLQILITFSVIDYVTGLLASGIEGRLSSKVGFKGIGKKITIFCLVAVGHLADKAIGGYGQIVTDTIFFFYLGNELLSILENAGRTGLPIPQQLKDMVEVLKGKGEGK</sequence>
<evidence type="ECO:0000256" key="2">
    <source>
        <dbReference type="ARBA" id="ARBA00022692"/>
    </source>
</evidence>
<comment type="subcellular location">
    <subcellularLocation>
        <location evidence="1">Membrane</location>
        <topology evidence="1">Multi-pass membrane protein</topology>
    </subcellularLocation>
</comment>
<reference evidence="6 7" key="1">
    <citation type="submission" date="2022-06" db="EMBL/GenBank/DDBJ databases">
        <authorList>
            <person name="Jeon C.O."/>
        </authorList>
    </citation>
    <scope>NUCLEOTIDE SEQUENCE [LARGE SCALE GENOMIC DNA]</scope>
    <source>
        <strain evidence="6 7">KCTC 13943</strain>
    </source>
</reference>
<accession>A0ABT0WAP7</accession>
<dbReference type="Proteomes" id="UP001523262">
    <property type="component" value="Unassembled WGS sequence"/>
</dbReference>
<organism evidence="6 7">
    <name type="scientific">Neobacillus pocheonensis</name>
    <dbReference type="NCBI Taxonomy" id="363869"/>
    <lineage>
        <taxon>Bacteria</taxon>
        <taxon>Bacillati</taxon>
        <taxon>Bacillota</taxon>
        <taxon>Bacilli</taxon>
        <taxon>Bacillales</taxon>
        <taxon>Bacillaceae</taxon>
        <taxon>Neobacillus</taxon>
    </lineage>
</organism>
<comment type="caution">
    <text evidence="6">The sequence shown here is derived from an EMBL/GenBank/DDBJ whole genome shotgun (WGS) entry which is preliminary data.</text>
</comment>
<keyword evidence="2" id="KW-0812">Transmembrane</keyword>
<evidence type="ECO:0000256" key="3">
    <source>
        <dbReference type="ARBA" id="ARBA00022989"/>
    </source>
</evidence>
<keyword evidence="3" id="KW-1133">Transmembrane helix</keyword>
<evidence type="ECO:0000313" key="7">
    <source>
        <dbReference type="Proteomes" id="UP001523262"/>
    </source>
</evidence>